<feature type="transmembrane region" description="Helical" evidence="2">
    <location>
        <begin position="124"/>
        <end position="146"/>
    </location>
</feature>
<evidence type="ECO:0000256" key="1">
    <source>
        <dbReference type="SAM" id="MobiDB-lite"/>
    </source>
</evidence>
<keyword evidence="2" id="KW-0472">Membrane</keyword>
<feature type="compositionally biased region" description="Basic residues" evidence="1">
    <location>
        <begin position="199"/>
        <end position="208"/>
    </location>
</feature>
<feature type="compositionally biased region" description="Basic and acidic residues" evidence="1">
    <location>
        <begin position="209"/>
        <end position="218"/>
    </location>
</feature>
<keyword evidence="2" id="KW-1133">Transmembrane helix</keyword>
<sequence length="231" mass="24362">MGTAERRETPGDGGTAHLTARPDTGSGEQVVPGSGRGTAAPDSGTPGSGISAAGRAARAPRDGGPGGTATRADADRDGAARETDARSAADDAGGPERGRQPAYRSLWVEEPARRRRLPDPVRTAAVRAVLVVAVTLIQAMVAFLSALAGSWLAFPMVISSVASTVVATWAVLDVWVTRQVWNQRHGVVSIPSSTARALRRERRRARRQARAEERAQERIRRRGGAGQLSHP</sequence>
<evidence type="ECO:0000256" key="2">
    <source>
        <dbReference type="SAM" id="Phobius"/>
    </source>
</evidence>
<dbReference type="Proteomes" id="UP000035016">
    <property type="component" value="Chromosome Chromosome"/>
</dbReference>
<name>A0A0F7VZC0_STRLW</name>
<gene>
    <name evidence="3" type="primary">sle_56930</name>
</gene>
<dbReference type="KEGG" id="sle:sle_56930"/>
<dbReference type="EMBL" id="LN831790">
    <property type="protein sequence ID" value="CQR65150.1"/>
    <property type="molecule type" value="Genomic_DNA"/>
</dbReference>
<accession>A0A0F7VZC0</accession>
<evidence type="ECO:0000313" key="3">
    <source>
        <dbReference type="EMBL" id="CQR65150.1"/>
    </source>
</evidence>
<feature type="region of interest" description="Disordered" evidence="1">
    <location>
        <begin position="1"/>
        <end position="104"/>
    </location>
</feature>
<keyword evidence="2" id="KW-0812">Transmembrane</keyword>
<dbReference type="AlphaFoldDB" id="A0A0F7VZC0"/>
<organism evidence="3 4">
    <name type="scientific">Streptomyces leeuwenhoekii</name>
    <dbReference type="NCBI Taxonomy" id="1437453"/>
    <lineage>
        <taxon>Bacteria</taxon>
        <taxon>Bacillati</taxon>
        <taxon>Actinomycetota</taxon>
        <taxon>Actinomycetes</taxon>
        <taxon>Kitasatosporales</taxon>
        <taxon>Streptomycetaceae</taxon>
        <taxon>Streptomyces</taxon>
    </lineage>
</organism>
<reference evidence="3 4" key="1">
    <citation type="submission" date="2015-02" db="EMBL/GenBank/DDBJ databases">
        <authorList>
            <person name="Gomez-Escribano P.J."/>
        </authorList>
    </citation>
    <scope>NUCLEOTIDE SEQUENCE [LARGE SCALE GENOMIC DNA]</scope>
    <source>
        <strain evidence="4">C34 (DSM 42122 / NRRL B-24963)</strain>
    </source>
</reference>
<protein>
    <submittedName>
        <fullName evidence="3">Uncharacterized protein</fullName>
    </submittedName>
</protein>
<proteinExistence type="predicted"/>
<feature type="region of interest" description="Disordered" evidence="1">
    <location>
        <begin position="199"/>
        <end position="231"/>
    </location>
</feature>
<evidence type="ECO:0000313" key="4">
    <source>
        <dbReference type="Proteomes" id="UP000035016"/>
    </source>
</evidence>
<feature type="compositionally biased region" description="Basic and acidic residues" evidence="1">
    <location>
        <begin position="1"/>
        <end position="10"/>
    </location>
</feature>
<dbReference type="RefSeq" id="WP_029386615.1">
    <property type="nucleotide sequence ID" value="NZ_AZSD01000437.1"/>
</dbReference>
<feature type="transmembrane region" description="Helical" evidence="2">
    <location>
        <begin position="152"/>
        <end position="176"/>
    </location>
</feature>
<feature type="compositionally biased region" description="Basic and acidic residues" evidence="1">
    <location>
        <begin position="72"/>
        <end position="99"/>
    </location>
</feature>